<evidence type="ECO:0000259" key="19">
    <source>
        <dbReference type="Pfam" id="PF06434"/>
    </source>
</evidence>
<dbReference type="Pfam" id="PF06434">
    <property type="entry name" value="Aconitase_2_N"/>
    <property type="match status" value="1"/>
</dbReference>
<evidence type="ECO:0000256" key="5">
    <source>
        <dbReference type="ARBA" id="ARBA00007185"/>
    </source>
</evidence>
<feature type="domain" description="Aconitase B HEAT-like" evidence="20">
    <location>
        <begin position="4"/>
        <end position="156"/>
    </location>
</feature>
<dbReference type="InterPro" id="IPR036288">
    <property type="entry name" value="Aconitase_B_HEAT-like_dom_sf"/>
</dbReference>
<evidence type="ECO:0000256" key="6">
    <source>
        <dbReference type="ARBA" id="ARBA00012926"/>
    </source>
</evidence>
<comment type="pathway">
    <text evidence="3 17">Carbohydrate metabolism; tricarboxylic acid cycle; isocitrate from oxaloacetate: step 2/2.</text>
</comment>
<dbReference type="Proteomes" id="UP000278437">
    <property type="component" value="Chromosome"/>
</dbReference>
<dbReference type="InterPro" id="IPR015932">
    <property type="entry name" value="Aconitase_dom2"/>
</dbReference>
<sequence>MLEAYRKHVEERAAEGVVPKPLDAHQVAELVELVKNPPAGEEAFILDLLENRIPPGVDEAAYVKAGFLDAIAKGAATSPILSAERAVELLGTMQGGYNIEPLIHQLDNDKLAPLAVKALSHTLLMFDAFHDVVEKMNAGNAHAKTVVESWANAEWFLSRPKLADKISLTVFKVTGETNTDDLSPAPDAWSRPDIPLHALAMLKNARDGIVPDEPGAIGPIKKIEELKTQGFPLVYVGDVVGTGSSRKSATNSVLWFMGDDIPFVPNKRAGGFCLGGKIAPIFFNTMEDAGALPIELDVSKMEMGDVIDIFPYEGKVRRHGSDEVISEFELKTDVLLDEVRAGGRIPLIIGRGLTDKAREVLGLGASAEFVRPQDVADTGKGFTLAQKMVGKACGVAGVRPGQYCEPKMTSVGSQDTTGPMTRDELKDLACLGFSADLTMQSFCHTAAYPKPVDVNTHHTLPDFIMNRGGISLRPGDGVIHSWLNRMLLPDTVGTGGDSHTRFPIGISFPAGSGLVAFAAATGVMPLDMPESVLVRFKGQMQPGITLRDLVHAIPHKAIEMGLLTVEKKGKKNIFSGRILEIEGLEHLKVEQAFELSDASAERSAAGCTIKLDKDPIIEYLNSNIVMLKWMIAEGYGDRRTIERRIKGMEEWLKNPELMEADKDAEYAAVIEIDLNNIKEPILCAPNDPDDAVLLSAVANTKIDEVFVGSCMTNIGHFRATGKVLDKFAKSLPTRLWIAPPTKMDKDQLTEEGYYGIFGRVGARIEIPGCSLCMGNQARVADGATVVSTSTRNFPNRLGTGANVYLASAELAAVAALLGRLPSPEEYQVYAKEIDATAADTYRYLNFDQIDSYTKKAGEVIFQSAV</sequence>
<dbReference type="EC" id="4.2.1.99" evidence="7 17"/>
<evidence type="ECO:0000256" key="7">
    <source>
        <dbReference type="ARBA" id="ARBA00013250"/>
    </source>
</evidence>
<evidence type="ECO:0000256" key="1">
    <source>
        <dbReference type="ARBA" id="ARBA00000118"/>
    </source>
</evidence>
<dbReference type="Pfam" id="PF00330">
    <property type="entry name" value="Aconitase"/>
    <property type="match status" value="1"/>
</dbReference>
<comment type="similarity">
    <text evidence="5 17">Belongs to the aconitase/IPM isomerase family.</text>
</comment>
<keyword evidence="11" id="KW-0479">Metal-binding</keyword>
<dbReference type="SUPFAM" id="SSF74778">
    <property type="entry name" value="Aconitase B, N-terminal domain"/>
    <property type="match status" value="1"/>
</dbReference>
<comment type="pathway">
    <text evidence="4">Organic acid metabolism; propanoate degradation.</text>
</comment>
<gene>
    <name evidence="21" type="primary">acnB</name>
    <name evidence="21" type="ORF">STH12_04080</name>
</gene>
<dbReference type="InterPro" id="IPR036008">
    <property type="entry name" value="Aconitase_4Fe-4S_dom"/>
</dbReference>
<evidence type="ECO:0000256" key="9">
    <source>
        <dbReference type="ARBA" id="ARBA00022485"/>
    </source>
</evidence>
<dbReference type="EMBL" id="CP020373">
    <property type="protein sequence ID" value="AZQ13106.1"/>
    <property type="molecule type" value="Genomic_DNA"/>
</dbReference>
<feature type="domain" description="Aconitase B swivel" evidence="19">
    <location>
        <begin position="168"/>
        <end position="382"/>
    </location>
</feature>
<dbReference type="InterPro" id="IPR001030">
    <property type="entry name" value="Acoase/IPM_deHydtase_lsu_aba"/>
</dbReference>
<evidence type="ECO:0000256" key="11">
    <source>
        <dbReference type="ARBA" id="ARBA00022723"/>
    </source>
</evidence>
<keyword evidence="14" id="KW-0411">Iron-sulfur</keyword>
<accession>A0ABN5U0N9</accession>
<dbReference type="PANTHER" id="PTHR43160">
    <property type="entry name" value="ACONITATE HYDRATASE B"/>
    <property type="match status" value="1"/>
</dbReference>
<dbReference type="SUPFAM" id="SSF53732">
    <property type="entry name" value="Aconitase iron-sulfur domain"/>
    <property type="match status" value="1"/>
</dbReference>
<dbReference type="InterPro" id="IPR015929">
    <property type="entry name" value="Aconitase_B_swivel"/>
</dbReference>
<dbReference type="PROSITE" id="PS00450">
    <property type="entry name" value="ACONITASE_1"/>
    <property type="match status" value="1"/>
</dbReference>
<dbReference type="InterPro" id="IPR004406">
    <property type="entry name" value="Aconitase_B"/>
</dbReference>
<evidence type="ECO:0000259" key="20">
    <source>
        <dbReference type="Pfam" id="PF11791"/>
    </source>
</evidence>
<name>A0ABN5U0N9_9GAMM</name>
<dbReference type="NCBIfam" id="TIGR00117">
    <property type="entry name" value="acnB"/>
    <property type="match status" value="1"/>
</dbReference>
<dbReference type="GO" id="GO:0003994">
    <property type="term" value="F:aconitate hydratase activity"/>
    <property type="evidence" value="ECO:0007669"/>
    <property type="project" value="UniProtKB-EC"/>
</dbReference>
<dbReference type="RefSeq" id="WP_126169218.1">
    <property type="nucleotide sequence ID" value="NZ_CP020373.1"/>
</dbReference>
<evidence type="ECO:0000256" key="16">
    <source>
        <dbReference type="ARBA" id="ARBA00023501"/>
    </source>
</evidence>
<proteinExistence type="inferred from homology"/>
<dbReference type="InterPro" id="IPR015928">
    <property type="entry name" value="Aconitase/3IPM_dehydase_swvl"/>
</dbReference>
<feature type="domain" description="Aconitase/3-isopropylmalate dehydratase large subunit alpha/beta/alpha" evidence="18">
    <location>
        <begin position="471"/>
        <end position="818"/>
    </location>
</feature>
<dbReference type="CDD" id="cd01581">
    <property type="entry name" value="AcnB"/>
    <property type="match status" value="1"/>
</dbReference>
<evidence type="ECO:0000256" key="3">
    <source>
        <dbReference type="ARBA" id="ARBA00004717"/>
    </source>
</evidence>
<evidence type="ECO:0000256" key="15">
    <source>
        <dbReference type="ARBA" id="ARBA00023239"/>
    </source>
</evidence>
<keyword evidence="13" id="KW-0408">Iron</keyword>
<dbReference type="Gene3D" id="1.25.40.310">
    <property type="entry name" value="Aconitate B, HEAT-like domain"/>
    <property type="match status" value="1"/>
</dbReference>
<evidence type="ECO:0000313" key="22">
    <source>
        <dbReference type="Proteomes" id="UP000278437"/>
    </source>
</evidence>
<evidence type="ECO:0000256" key="13">
    <source>
        <dbReference type="ARBA" id="ARBA00023004"/>
    </source>
</evidence>
<keyword evidence="15 17" id="KW-0456">Lyase</keyword>
<dbReference type="PANTHER" id="PTHR43160:SF4">
    <property type="entry name" value="ACONITATE HYDRATASE B"/>
    <property type="match status" value="1"/>
</dbReference>
<evidence type="ECO:0000256" key="4">
    <source>
        <dbReference type="ARBA" id="ARBA00005026"/>
    </source>
</evidence>
<dbReference type="SUPFAM" id="SSF52016">
    <property type="entry name" value="LeuD/IlvD-like"/>
    <property type="match status" value="1"/>
</dbReference>
<dbReference type="NCBIfam" id="NF006690">
    <property type="entry name" value="PRK09238.1"/>
    <property type="match status" value="1"/>
</dbReference>
<evidence type="ECO:0000256" key="2">
    <source>
        <dbReference type="ARBA" id="ARBA00001966"/>
    </source>
</evidence>
<dbReference type="InterPro" id="IPR050926">
    <property type="entry name" value="Aconitase/IPM_isomerase"/>
</dbReference>
<dbReference type="PROSITE" id="PS01244">
    <property type="entry name" value="ACONITASE_2"/>
    <property type="match status" value="1"/>
</dbReference>
<evidence type="ECO:0000256" key="8">
    <source>
        <dbReference type="ARBA" id="ARBA00019379"/>
    </source>
</evidence>
<keyword evidence="22" id="KW-1185">Reference proteome</keyword>
<evidence type="ECO:0000259" key="18">
    <source>
        <dbReference type="Pfam" id="PF00330"/>
    </source>
</evidence>
<reference evidence="22" key="1">
    <citation type="submission" date="2017-03" db="EMBL/GenBank/DDBJ databases">
        <title>Full genome sequence of a non-lethal Shewanella isolate that potentiates virulence of Vibio parahaemolyticus causing acute hepatopancreatic necrosis disease (AHPND) in shrimp.</title>
        <authorList>
            <person name="Prachumwat A."/>
            <person name="Sritunyalucksana K."/>
        </authorList>
    </citation>
    <scope>NUCLEOTIDE SEQUENCE [LARGE SCALE GENOMIC DNA]</scope>
    <source>
        <strain evidence="22">TH2012</strain>
    </source>
</reference>
<protein>
    <recommendedName>
        <fullName evidence="8 17">Aconitate hydratase B</fullName>
        <ecNumber evidence="6 17">4.2.1.3</ecNumber>
        <ecNumber evidence="7 17">4.2.1.99</ecNumber>
    </recommendedName>
    <alternativeName>
        <fullName evidence="17">2-methylisocitrate dehydratase</fullName>
    </alternativeName>
</protein>
<evidence type="ECO:0000256" key="14">
    <source>
        <dbReference type="ARBA" id="ARBA00023014"/>
    </source>
</evidence>
<dbReference type="Gene3D" id="3.40.1060.10">
    <property type="entry name" value="Aconitase, Domain 2"/>
    <property type="match status" value="1"/>
</dbReference>
<dbReference type="Gene3D" id="3.20.19.10">
    <property type="entry name" value="Aconitase, domain 4"/>
    <property type="match status" value="1"/>
</dbReference>
<evidence type="ECO:0000256" key="12">
    <source>
        <dbReference type="ARBA" id="ARBA00022884"/>
    </source>
</evidence>
<dbReference type="Pfam" id="PF11791">
    <property type="entry name" value="Aconitase_B_N"/>
    <property type="match status" value="1"/>
</dbReference>
<keyword evidence="9" id="KW-0004">4Fe-4S</keyword>
<dbReference type="CDD" id="cd01576">
    <property type="entry name" value="AcnB_Swivel"/>
    <property type="match status" value="1"/>
</dbReference>
<comment type="catalytic activity">
    <reaction evidence="16 17">
        <text>citrate = D-threo-isocitrate</text>
        <dbReference type="Rhea" id="RHEA:10336"/>
        <dbReference type="ChEBI" id="CHEBI:15562"/>
        <dbReference type="ChEBI" id="CHEBI:16947"/>
        <dbReference type="EC" id="4.2.1.3"/>
    </reaction>
</comment>
<keyword evidence="10 17" id="KW-0816">Tricarboxylic acid cycle</keyword>
<comment type="cofactor">
    <cofactor evidence="2">
        <name>[4Fe-4S] cluster</name>
        <dbReference type="ChEBI" id="CHEBI:49883"/>
    </cofactor>
</comment>
<dbReference type="PIRSF" id="PIRSF036687">
    <property type="entry name" value="AcnB"/>
    <property type="match status" value="1"/>
</dbReference>
<evidence type="ECO:0000256" key="10">
    <source>
        <dbReference type="ARBA" id="ARBA00022532"/>
    </source>
</evidence>
<dbReference type="EC" id="4.2.1.3" evidence="6 17"/>
<dbReference type="InterPro" id="IPR015933">
    <property type="entry name" value="Aconitase_B_HEAT-like_dom"/>
</dbReference>
<evidence type="ECO:0000313" key="21">
    <source>
        <dbReference type="EMBL" id="AZQ13106.1"/>
    </source>
</evidence>
<dbReference type="Gene3D" id="3.30.499.10">
    <property type="entry name" value="Aconitase, domain 3"/>
    <property type="match status" value="2"/>
</dbReference>
<dbReference type="InterPro" id="IPR015931">
    <property type="entry name" value="Acnase/IPM_dHydase_lsu_aba_1/3"/>
</dbReference>
<dbReference type="InterPro" id="IPR018136">
    <property type="entry name" value="Aconitase_4Fe-4S_BS"/>
</dbReference>
<keyword evidence="12" id="KW-0694">RNA-binding</keyword>
<evidence type="ECO:0000256" key="17">
    <source>
        <dbReference type="PIRNR" id="PIRNR036687"/>
    </source>
</evidence>
<organism evidence="21 22">
    <name type="scientific">Shewanella khirikhana</name>
    <dbReference type="NCBI Taxonomy" id="1965282"/>
    <lineage>
        <taxon>Bacteria</taxon>
        <taxon>Pseudomonadati</taxon>
        <taxon>Pseudomonadota</taxon>
        <taxon>Gammaproteobacteria</taxon>
        <taxon>Alteromonadales</taxon>
        <taxon>Shewanellaceae</taxon>
        <taxon>Shewanella</taxon>
    </lineage>
</organism>
<comment type="catalytic activity">
    <reaction evidence="1 17">
        <text>(2S,3R)-3-hydroxybutane-1,2,3-tricarboxylate = 2-methyl-cis-aconitate + H2O</text>
        <dbReference type="Rhea" id="RHEA:17941"/>
        <dbReference type="ChEBI" id="CHEBI:15377"/>
        <dbReference type="ChEBI" id="CHEBI:57429"/>
        <dbReference type="ChEBI" id="CHEBI:57872"/>
        <dbReference type="EC" id="4.2.1.99"/>
    </reaction>
</comment>